<comment type="caution">
    <text evidence="4">The sequence shown here is derived from an EMBL/GenBank/DDBJ whole genome shotgun (WGS) entry which is preliminary data.</text>
</comment>
<dbReference type="OrthoDB" id="682934at2759"/>
<reference evidence="4" key="2">
    <citation type="submission" date="2020-03" db="EMBL/GenBank/DDBJ databases">
        <title>The second near-complete assembly of the hexaploid bread wheat (Triticum aestivum) genome.</title>
        <authorList>
            <person name="Zimin A.V."/>
            <person name="Puiu D."/>
            <person name="Shumante A."/>
            <person name="Alonge M."/>
            <person name="Salzberg S.L."/>
        </authorList>
    </citation>
    <scope>NUCLEOTIDE SEQUENCE</scope>
    <source>
        <tissue evidence="4">Leaf</tissue>
    </source>
</reference>
<gene>
    <name evidence="4" type="ORF">CFC21_071659</name>
</gene>
<feature type="domain" description="Prolamin-like" evidence="3">
    <location>
        <begin position="72"/>
        <end position="126"/>
    </location>
</feature>
<protein>
    <recommendedName>
        <fullName evidence="3">Prolamin-like domain-containing protein</fullName>
    </recommendedName>
</protein>
<name>A0A9R1HHW4_WHEAT</name>
<dbReference type="Proteomes" id="UP000815260">
    <property type="component" value="Chromosome 5B"/>
</dbReference>
<accession>A0A9R1HHW4</accession>
<sequence length="140" mass="14768">QPFYLRHISHSSQEPEFQVVSNMSRPFPPLFVLLVLLLLASTSSPATATAKIAEAPSAVGCSRSAEAASRVVAESCTDDIVRSFFGVRGSDVCCRALETAGAGCYRAVFSGSPFADIYPTILGNVCGLAVAPSPGERSYY</sequence>
<proteinExistence type="predicted"/>
<feature type="chain" id="PRO_5040184261" description="Prolamin-like domain-containing protein" evidence="2">
    <location>
        <begin position="49"/>
        <end position="140"/>
    </location>
</feature>
<dbReference type="Pfam" id="PF05617">
    <property type="entry name" value="Prolamin_like"/>
    <property type="match status" value="1"/>
</dbReference>
<evidence type="ECO:0000256" key="1">
    <source>
        <dbReference type="ARBA" id="ARBA00022729"/>
    </source>
</evidence>
<feature type="non-terminal residue" evidence="4">
    <location>
        <position position="1"/>
    </location>
</feature>
<feature type="signal peptide" evidence="2">
    <location>
        <begin position="1"/>
        <end position="48"/>
    </location>
</feature>
<reference evidence="4" key="1">
    <citation type="journal article" date="2017" name="Gigascience">
        <title>The first near-complete assembly of the hexaploid bread wheat genome, Triticum aestivum.</title>
        <authorList>
            <person name="Zimin A.V."/>
            <person name="Puiu D."/>
            <person name="Hall R."/>
            <person name="Kingan S."/>
            <person name="Clavijo B.J."/>
            <person name="Salzberg S.L."/>
        </authorList>
    </citation>
    <scope>NUCLEOTIDE SEQUENCE</scope>
    <source>
        <tissue evidence="4">Leaf</tissue>
    </source>
</reference>
<evidence type="ECO:0000313" key="4">
    <source>
        <dbReference type="EMBL" id="KAF7065565.1"/>
    </source>
</evidence>
<dbReference type="AlphaFoldDB" id="A0A9R1HHW4"/>
<dbReference type="InterPro" id="IPR008502">
    <property type="entry name" value="Prolamin-like"/>
</dbReference>
<dbReference type="EMBL" id="CM022224">
    <property type="protein sequence ID" value="KAF7065565.1"/>
    <property type="molecule type" value="Genomic_DNA"/>
</dbReference>
<keyword evidence="1 2" id="KW-0732">Signal</keyword>
<organism evidence="4">
    <name type="scientific">Triticum aestivum</name>
    <name type="common">Wheat</name>
    <dbReference type="NCBI Taxonomy" id="4565"/>
    <lineage>
        <taxon>Eukaryota</taxon>
        <taxon>Viridiplantae</taxon>
        <taxon>Streptophyta</taxon>
        <taxon>Embryophyta</taxon>
        <taxon>Tracheophyta</taxon>
        <taxon>Spermatophyta</taxon>
        <taxon>Magnoliopsida</taxon>
        <taxon>Liliopsida</taxon>
        <taxon>Poales</taxon>
        <taxon>Poaceae</taxon>
        <taxon>BOP clade</taxon>
        <taxon>Pooideae</taxon>
        <taxon>Triticodae</taxon>
        <taxon>Triticeae</taxon>
        <taxon>Triticinae</taxon>
        <taxon>Triticum</taxon>
    </lineage>
</organism>
<evidence type="ECO:0000259" key="3">
    <source>
        <dbReference type="Pfam" id="PF05617"/>
    </source>
</evidence>
<evidence type="ECO:0000256" key="2">
    <source>
        <dbReference type="SAM" id="SignalP"/>
    </source>
</evidence>